<dbReference type="RefSeq" id="WP_345051616.1">
    <property type="nucleotide sequence ID" value="NZ_BAABDK010000010.1"/>
</dbReference>
<reference evidence="3" key="1">
    <citation type="journal article" date="2019" name="Int. J. Syst. Evol. Microbiol.">
        <title>The Global Catalogue of Microorganisms (GCM) 10K type strain sequencing project: providing services to taxonomists for standard genome sequencing and annotation.</title>
        <authorList>
            <consortium name="The Broad Institute Genomics Platform"/>
            <consortium name="The Broad Institute Genome Sequencing Center for Infectious Disease"/>
            <person name="Wu L."/>
            <person name="Ma J."/>
        </authorList>
    </citation>
    <scope>NUCLEOTIDE SEQUENCE [LARGE SCALE GENOMIC DNA]</scope>
    <source>
        <strain evidence="3">JCM 17225</strain>
    </source>
</reference>
<evidence type="ECO:0000313" key="3">
    <source>
        <dbReference type="Proteomes" id="UP001501469"/>
    </source>
</evidence>
<feature type="transmembrane region" description="Helical" evidence="1">
    <location>
        <begin position="262"/>
        <end position="282"/>
    </location>
</feature>
<feature type="transmembrane region" description="Helical" evidence="1">
    <location>
        <begin position="123"/>
        <end position="151"/>
    </location>
</feature>
<dbReference type="EMBL" id="BAABDK010000010">
    <property type="protein sequence ID" value="GAA4029516.1"/>
    <property type="molecule type" value="Genomic_DNA"/>
</dbReference>
<comment type="caution">
    <text evidence="2">The sequence shown here is derived from an EMBL/GenBank/DDBJ whole genome shotgun (WGS) entry which is preliminary data.</text>
</comment>
<gene>
    <name evidence="2" type="ORF">GCM10022409_12170</name>
</gene>
<keyword evidence="1" id="KW-0812">Transmembrane</keyword>
<feature type="transmembrane region" description="Helical" evidence="1">
    <location>
        <begin position="41"/>
        <end position="63"/>
    </location>
</feature>
<accession>A0ABP7TPU7</accession>
<evidence type="ECO:0000256" key="1">
    <source>
        <dbReference type="SAM" id="Phobius"/>
    </source>
</evidence>
<evidence type="ECO:0008006" key="4">
    <source>
        <dbReference type="Google" id="ProtNLM"/>
    </source>
</evidence>
<feature type="transmembrane region" description="Helical" evidence="1">
    <location>
        <begin position="384"/>
        <end position="410"/>
    </location>
</feature>
<evidence type="ECO:0000313" key="2">
    <source>
        <dbReference type="EMBL" id="GAA4029516.1"/>
    </source>
</evidence>
<sequence>MVKTLFLSLQDLLLTPIYLGILYGIAYAVRSKVTNVYTRKYFIPALTIKFIGAIMFGLIYEFYYHGGDTSGYFAESHRVYDIMGRDFTEGWQLMTTAVGGTSPATLKYGGMFTWFTHAPTEDFVVRLCVVLAILSFGTYTVMALFFAVLSFSGMWAMYITFIKLRPQLYEKLALAVLFIPSVFFWGSGVMKDSLCIGALGWVFYAFYRGAIEKKNILRVTITGLIAAVPLVETKIYILLAFLPPALLWVFNENSTRIKSAGLRLVAKPVLLLVGGGLAYVAATTLTAGDERYDIDAIGERTKITADYLYITSVTQEGSAYNIGKLDGSIGSMIKISPQAIVVTLFRPFLWEVRNPIMLLSAFEALFYLYFTIRTFYRAGVARGLSLVATTPILTLCFVFSLIFGATVGISSSNFGTLVRYKIPLMPFYMCGLLIMEDIARMGRVPKRTAVAARRPQTNLRPA</sequence>
<feature type="transmembrane region" description="Helical" evidence="1">
    <location>
        <begin position="224"/>
        <end position="250"/>
    </location>
</feature>
<keyword evidence="1" id="KW-1133">Transmembrane helix</keyword>
<name>A0ABP7TPU7_9BACT</name>
<feature type="transmembrane region" description="Helical" evidence="1">
    <location>
        <begin position="422"/>
        <end position="439"/>
    </location>
</feature>
<keyword evidence="3" id="KW-1185">Reference proteome</keyword>
<feature type="transmembrane region" description="Helical" evidence="1">
    <location>
        <begin position="355"/>
        <end position="372"/>
    </location>
</feature>
<feature type="transmembrane region" description="Helical" evidence="1">
    <location>
        <begin position="172"/>
        <end position="204"/>
    </location>
</feature>
<keyword evidence="1" id="KW-0472">Membrane</keyword>
<dbReference type="Proteomes" id="UP001501469">
    <property type="component" value="Unassembled WGS sequence"/>
</dbReference>
<proteinExistence type="predicted"/>
<protein>
    <recommendedName>
        <fullName evidence="4">Glycosyltransferase RgtA/B/C/D-like domain-containing protein</fullName>
    </recommendedName>
</protein>
<feature type="transmembrane region" description="Helical" evidence="1">
    <location>
        <begin position="12"/>
        <end position="29"/>
    </location>
</feature>
<organism evidence="2 3">
    <name type="scientific">Hymenobacter glaciei</name>
    <dbReference type="NCBI Taxonomy" id="877209"/>
    <lineage>
        <taxon>Bacteria</taxon>
        <taxon>Pseudomonadati</taxon>
        <taxon>Bacteroidota</taxon>
        <taxon>Cytophagia</taxon>
        <taxon>Cytophagales</taxon>
        <taxon>Hymenobacteraceae</taxon>
        <taxon>Hymenobacter</taxon>
    </lineage>
</organism>